<proteinExistence type="predicted"/>
<dbReference type="RefSeq" id="WP_038544003.1">
    <property type="nucleotide sequence ID" value="NZ_HG938355.1"/>
</dbReference>
<name>A0A068T9L0_NEOGA</name>
<gene>
    <name evidence="1" type="ORF">RG1141_CH23780</name>
</gene>
<dbReference type="AlphaFoldDB" id="A0A068T9L0"/>
<dbReference type="HOGENOM" id="CLU_191265_0_0_5"/>
<dbReference type="InterPro" id="IPR009061">
    <property type="entry name" value="DNA-bd_dom_put_sf"/>
</dbReference>
<evidence type="ECO:0000313" key="1">
    <source>
        <dbReference type="EMBL" id="CDN54716.1"/>
    </source>
</evidence>
<organism evidence="1 2">
    <name type="scientific">Neorhizobium galegae bv. officinalis bv. officinalis str. HAMBI 1141</name>
    <dbReference type="NCBI Taxonomy" id="1028801"/>
    <lineage>
        <taxon>Bacteria</taxon>
        <taxon>Pseudomonadati</taxon>
        <taxon>Pseudomonadota</taxon>
        <taxon>Alphaproteobacteria</taxon>
        <taxon>Hyphomicrobiales</taxon>
        <taxon>Rhizobiaceae</taxon>
        <taxon>Rhizobium/Agrobacterium group</taxon>
        <taxon>Neorhizobium</taxon>
    </lineage>
</organism>
<dbReference type="EMBL" id="HG938355">
    <property type="protein sequence ID" value="CDN54716.1"/>
    <property type="molecule type" value="Genomic_DNA"/>
</dbReference>
<dbReference type="SUPFAM" id="SSF46955">
    <property type="entry name" value="Putative DNA-binding domain"/>
    <property type="match status" value="1"/>
</dbReference>
<evidence type="ECO:0008006" key="3">
    <source>
        <dbReference type="Google" id="ProtNLM"/>
    </source>
</evidence>
<sequence>MKQQDEALAPRPIYKVAVSRVRAAELLDVSTGTFDDWVRRGLMPKGVKIGALRRWDAEEIRASWYDIKEQGLSGDEDDGENPFDYAVG</sequence>
<dbReference type="PATRIC" id="fig|1028801.3.peg.2418"/>
<accession>A0A068T9L0</accession>
<protein>
    <recommendedName>
        <fullName evidence="3">Helix-turn-helix domain-containing protein</fullName>
    </recommendedName>
</protein>
<dbReference type="KEGG" id="ngl:RG1141_CH23780"/>
<evidence type="ECO:0000313" key="2">
    <source>
        <dbReference type="Proteomes" id="UP000028186"/>
    </source>
</evidence>
<reference evidence="2" key="1">
    <citation type="journal article" date="2014" name="BMC Genomics">
        <title>Genome sequencing of two Neorhizobium galegae strains reveals a noeT gene responsible for the unusual acetylation of the nodulation factors.</title>
        <authorList>
            <person name="Osterman J."/>
            <person name="Marsh J."/>
            <person name="Laine P.K."/>
            <person name="Zeng Z."/>
            <person name="Alatalo E."/>
            <person name="Sullivan J.T."/>
            <person name="Young J.P."/>
            <person name="Thomas-Oates J."/>
            <person name="Paulin L."/>
            <person name="Lindstrom K."/>
        </authorList>
    </citation>
    <scope>NUCLEOTIDE SEQUENCE [LARGE SCALE GENOMIC DNA]</scope>
    <source>
        <strain evidence="2">HAMBI 1141</strain>
    </source>
</reference>
<dbReference type="eggNOG" id="ENOG5031BAV">
    <property type="taxonomic scope" value="Bacteria"/>
</dbReference>
<dbReference type="Proteomes" id="UP000028186">
    <property type="component" value="Chromosome I"/>
</dbReference>